<proteinExistence type="predicted"/>
<protein>
    <submittedName>
        <fullName evidence="2">Uncharacterized protein</fullName>
    </submittedName>
</protein>
<name>A0ABN8PDD3_9CNID</name>
<evidence type="ECO:0000256" key="1">
    <source>
        <dbReference type="SAM" id="MobiDB-lite"/>
    </source>
</evidence>
<sequence>MPQHLCHERRMQRTRQPCRQLNSEGIKSTALWYLTPVISGRCSIISAKCVCKVKDKALPKAWATVCGKRDVCDRAISGIHNVAFFFSAIASQEKKKGSINENTDEESSSEHEIPSSFSQQWLEGNLTNVNKSLCPAIAYWVALTTVNGAPASPIPVHKALLNSGLEVTATQVQFQEGKESPATAELYKVLKDHKNPFMQDLVSSSFKHCYLDEARKVIGNDGLCTQELDECGTENVVRVTLVNPKFHTSLLSAVELLTAAKLQLDKFGFESSTTTSQASTSQLSMTCDEDKMLSADKLAILVNDIAIAMGKLGYASYRGKVYKKNDQARYTYSYKCGERAFVNTLATNEFLKSRLLREMKRVIDLLSDPFCELFLPLTINYDLIEVKDGRCWSISRRDFVEDAIEEQQVGKISPRAFCSFDSARDPDPKYFREVLENSLSPQEVAKFCDDFLKLLLYNKKQHKDKVPCLVGDANSGKTSLFMPTLGLIHHGTVATVTKQKAFNKSMITPFTEVIFIDEATERTLDIDDWKILTQGGYAAHDVKYQSARAFINRCPMLITSQRKLEFGPTDQPAMERRLRTYTFRSLPRPKKKASNWMRTHPMDCVLWAAQKAEEAENEDESEDDSDESTQEEESTFAEGVLREEEKAEIRSMSLPVLLAKEIPAVDTSDEENPEDESDGDSVSSSSSQADRMAHLRDLLEKTQPGCLRHRQLAQMLRTEEHKKREEERSRAERRRKREDFLRSRGVSNANLSLLPDDLDDPTPSPIARDLERYDQARVAAEEHARREAAREAFQGTWLRSTEKDLKRCCERYQASDDSSERSTLKAYIKQLTGKLRDHHVSLGTFGAAEAVAERRRVCTLLSLLDQRQQYLVTSVAERLPLANQDGDGVDVEEQQEEEEDLSIFVTPVPSSSTRQPHPSARSDRTTTTEASKRKRSSSSQRVTKKHCQSNKINMYFSSQK</sequence>
<reference evidence="2 3" key="1">
    <citation type="submission" date="2022-05" db="EMBL/GenBank/DDBJ databases">
        <authorList>
            <consortium name="Genoscope - CEA"/>
            <person name="William W."/>
        </authorList>
    </citation>
    <scope>NUCLEOTIDE SEQUENCE [LARGE SCALE GENOMIC DNA]</scope>
</reference>
<feature type="compositionally biased region" description="Acidic residues" evidence="1">
    <location>
        <begin position="667"/>
        <end position="679"/>
    </location>
</feature>
<feature type="region of interest" description="Disordered" evidence="1">
    <location>
        <begin position="662"/>
        <end position="691"/>
    </location>
</feature>
<dbReference type="InterPro" id="IPR027417">
    <property type="entry name" value="P-loop_NTPase"/>
</dbReference>
<feature type="compositionally biased region" description="Polar residues" evidence="1">
    <location>
        <begin position="949"/>
        <end position="960"/>
    </location>
</feature>
<feature type="compositionally biased region" description="Basic and acidic residues" evidence="1">
    <location>
        <begin position="717"/>
        <end position="730"/>
    </location>
</feature>
<dbReference type="Gene3D" id="3.40.50.300">
    <property type="entry name" value="P-loop containing nucleotide triphosphate hydrolases"/>
    <property type="match status" value="1"/>
</dbReference>
<dbReference type="SUPFAM" id="SSF52540">
    <property type="entry name" value="P-loop containing nucleoside triphosphate hydrolases"/>
    <property type="match status" value="1"/>
</dbReference>
<organism evidence="2 3">
    <name type="scientific">Porites lobata</name>
    <dbReference type="NCBI Taxonomy" id="104759"/>
    <lineage>
        <taxon>Eukaryota</taxon>
        <taxon>Metazoa</taxon>
        <taxon>Cnidaria</taxon>
        <taxon>Anthozoa</taxon>
        <taxon>Hexacorallia</taxon>
        <taxon>Scleractinia</taxon>
        <taxon>Fungiina</taxon>
        <taxon>Poritidae</taxon>
        <taxon>Porites</taxon>
    </lineage>
</organism>
<accession>A0ABN8PDD3</accession>
<dbReference type="Proteomes" id="UP001159405">
    <property type="component" value="Unassembled WGS sequence"/>
</dbReference>
<feature type="compositionally biased region" description="Acidic residues" evidence="1">
    <location>
        <begin position="887"/>
        <end position="901"/>
    </location>
</feature>
<evidence type="ECO:0000313" key="2">
    <source>
        <dbReference type="EMBL" id="CAH3139148.1"/>
    </source>
</evidence>
<feature type="compositionally biased region" description="Basic residues" evidence="1">
    <location>
        <begin position="932"/>
        <end position="948"/>
    </location>
</feature>
<comment type="caution">
    <text evidence="2">The sequence shown here is derived from an EMBL/GenBank/DDBJ whole genome shotgun (WGS) entry which is preliminary data.</text>
</comment>
<keyword evidence="3" id="KW-1185">Reference proteome</keyword>
<feature type="region of interest" description="Disordered" evidence="1">
    <location>
        <begin position="713"/>
        <end position="741"/>
    </location>
</feature>
<feature type="region of interest" description="Disordered" evidence="1">
    <location>
        <begin position="611"/>
        <end position="644"/>
    </location>
</feature>
<evidence type="ECO:0000313" key="3">
    <source>
        <dbReference type="Proteomes" id="UP001159405"/>
    </source>
</evidence>
<gene>
    <name evidence="2" type="ORF">PLOB_00040458</name>
</gene>
<dbReference type="EMBL" id="CALNXK010000062">
    <property type="protein sequence ID" value="CAH3139148.1"/>
    <property type="molecule type" value="Genomic_DNA"/>
</dbReference>
<feature type="compositionally biased region" description="Acidic residues" evidence="1">
    <location>
        <begin position="615"/>
        <end position="635"/>
    </location>
</feature>
<feature type="region of interest" description="Disordered" evidence="1">
    <location>
        <begin position="883"/>
        <end position="960"/>
    </location>
</feature>